<dbReference type="CDD" id="cd02440">
    <property type="entry name" value="AdoMet_MTases"/>
    <property type="match status" value="1"/>
</dbReference>
<keyword evidence="2 5" id="KW-0489">Methyltransferase</keyword>
<dbReference type="OrthoDB" id="66144at2759"/>
<dbReference type="GO" id="GO:0008757">
    <property type="term" value="F:S-adenosylmethionine-dependent methyltransferase activity"/>
    <property type="evidence" value="ECO:0007669"/>
    <property type="project" value="InterPro"/>
</dbReference>
<dbReference type="InterPro" id="IPR013216">
    <property type="entry name" value="Methyltransf_11"/>
</dbReference>
<dbReference type="SUPFAM" id="SSF53335">
    <property type="entry name" value="S-adenosyl-L-methionine-dependent methyltransferases"/>
    <property type="match status" value="1"/>
</dbReference>
<evidence type="ECO:0000256" key="1">
    <source>
        <dbReference type="ARBA" id="ARBA00008361"/>
    </source>
</evidence>
<reference evidence="5 6" key="1">
    <citation type="journal article" date="2017" name="Mol. Ecol.">
        <title>Comparative and population genomic landscape of Phellinus noxius: A hypervariable fungus causing root rot in trees.</title>
        <authorList>
            <person name="Chung C.L."/>
            <person name="Lee T.J."/>
            <person name="Akiba M."/>
            <person name="Lee H.H."/>
            <person name="Kuo T.H."/>
            <person name="Liu D."/>
            <person name="Ke H.M."/>
            <person name="Yokoi T."/>
            <person name="Roa M.B."/>
            <person name="Lu M.J."/>
            <person name="Chang Y.Y."/>
            <person name="Ann P.J."/>
            <person name="Tsai J.N."/>
            <person name="Chen C.Y."/>
            <person name="Tzean S.S."/>
            <person name="Ota Y."/>
            <person name="Hattori T."/>
            <person name="Sahashi N."/>
            <person name="Liou R.F."/>
            <person name="Kikuchi T."/>
            <person name="Tsai I.J."/>
        </authorList>
    </citation>
    <scope>NUCLEOTIDE SEQUENCE [LARGE SCALE GENOMIC DNA]</scope>
    <source>
        <strain evidence="5 6">FFPRI411160</strain>
    </source>
</reference>
<dbReference type="FunCoup" id="A0A286UES7">
    <property type="interactions" value="178"/>
</dbReference>
<accession>A0A286UES7</accession>
<evidence type="ECO:0000256" key="2">
    <source>
        <dbReference type="ARBA" id="ARBA00022603"/>
    </source>
</evidence>
<dbReference type="Gene3D" id="3.40.50.150">
    <property type="entry name" value="Vaccinia Virus protein VP39"/>
    <property type="match status" value="1"/>
</dbReference>
<dbReference type="PANTHER" id="PTHR44942">
    <property type="entry name" value="METHYLTRANSF_11 DOMAIN-CONTAINING PROTEIN"/>
    <property type="match status" value="1"/>
</dbReference>
<name>A0A286UES7_9AGAM</name>
<dbReference type="Proteomes" id="UP000217199">
    <property type="component" value="Unassembled WGS sequence"/>
</dbReference>
<gene>
    <name evidence="5" type="ORF">PNOK_0657600</name>
</gene>
<dbReference type="EMBL" id="NBII01000006">
    <property type="protein sequence ID" value="PAV18090.1"/>
    <property type="molecule type" value="Genomic_DNA"/>
</dbReference>
<dbReference type="AlphaFoldDB" id="A0A286UES7"/>
<evidence type="ECO:0000313" key="5">
    <source>
        <dbReference type="EMBL" id="PAV18090.1"/>
    </source>
</evidence>
<protein>
    <submittedName>
        <fullName evidence="5">S-adenosyl-L-methionine-dependent methyltransferase</fullName>
    </submittedName>
</protein>
<sequence>MRVPTLRLNQVPRPYLQVQRAWCLAFKFGGIINVNRISRMSTAAKEAGASKVHNIAKVGFGSGTNELYDKARPTYPTAALSLIRKAIGVKSKANIVEIGAGTGIFTRALLAHPEWSDSVAELKAVEPSQGMRDVFSKTVVEVDPRVNIVEGTFDTTRAEDGWADLVVIAQAFHWCPDFEAAAQEFARVLKPDGVVVFIWNLEDRDAAQWVAQLRDVYEPYEGGSPQFRLGLWRQIFDAPSYSRFFQPPEETVVPHLITATAESVVERVCTKSYIALQSDEERAKILNSVSSIVEKGDGKVWVDKEKGIFEYPYTTTVVVLRRK</sequence>
<evidence type="ECO:0000259" key="4">
    <source>
        <dbReference type="Pfam" id="PF08241"/>
    </source>
</evidence>
<evidence type="ECO:0000313" key="6">
    <source>
        <dbReference type="Proteomes" id="UP000217199"/>
    </source>
</evidence>
<keyword evidence="3" id="KW-0808">Transferase</keyword>
<dbReference type="STRING" id="2282107.A0A286UES7"/>
<dbReference type="InParanoid" id="A0A286UES7"/>
<organism evidence="5 6">
    <name type="scientific">Pyrrhoderma noxium</name>
    <dbReference type="NCBI Taxonomy" id="2282107"/>
    <lineage>
        <taxon>Eukaryota</taxon>
        <taxon>Fungi</taxon>
        <taxon>Dikarya</taxon>
        <taxon>Basidiomycota</taxon>
        <taxon>Agaricomycotina</taxon>
        <taxon>Agaricomycetes</taxon>
        <taxon>Hymenochaetales</taxon>
        <taxon>Hymenochaetaceae</taxon>
        <taxon>Pyrrhoderma</taxon>
    </lineage>
</organism>
<keyword evidence="6" id="KW-1185">Reference proteome</keyword>
<dbReference type="GO" id="GO:0032259">
    <property type="term" value="P:methylation"/>
    <property type="evidence" value="ECO:0007669"/>
    <property type="project" value="UniProtKB-KW"/>
</dbReference>
<proteinExistence type="inferred from homology"/>
<dbReference type="InterPro" id="IPR051052">
    <property type="entry name" value="Diverse_substrate_MTase"/>
</dbReference>
<comment type="similarity">
    <text evidence="1">Belongs to the methyltransferase superfamily.</text>
</comment>
<feature type="domain" description="Methyltransferase type 11" evidence="4">
    <location>
        <begin position="96"/>
        <end position="197"/>
    </location>
</feature>
<evidence type="ECO:0000256" key="3">
    <source>
        <dbReference type="ARBA" id="ARBA00022679"/>
    </source>
</evidence>
<dbReference type="Pfam" id="PF08241">
    <property type="entry name" value="Methyltransf_11"/>
    <property type="match status" value="1"/>
</dbReference>
<dbReference type="InterPro" id="IPR029063">
    <property type="entry name" value="SAM-dependent_MTases_sf"/>
</dbReference>
<dbReference type="PANTHER" id="PTHR44942:SF4">
    <property type="entry name" value="METHYLTRANSFERASE TYPE 11 DOMAIN-CONTAINING PROTEIN"/>
    <property type="match status" value="1"/>
</dbReference>
<comment type="caution">
    <text evidence="5">The sequence shown here is derived from an EMBL/GenBank/DDBJ whole genome shotgun (WGS) entry which is preliminary data.</text>
</comment>